<keyword evidence="2" id="KW-1185">Reference proteome</keyword>
<reference evidence="1 2" key="1">
    <citation type="submission" date="2023-02" db="EMBL/GenBank/DDBJ databases">
        <title>LHISI_Scaffold_Assembly.</title>
        <authorList>
            <person name="Stuart O.P."/>
            <person name="Cleave R."/>
            <person name="Magrath M.J.L."/>
            <person name="Mikheyev A.S."/>
        </authorList>
    </citation>
    <scope>NUCLEOTIDE SEQUENCE [LARGE SCALE GENOMIC DNA]</scope>
    <source>
        <strain evidence="1">Daus_M_001</strain>
        <tissue evidence="1">Leg muscle</tissue>
    </source>
</reference>
<accession>A0ABQ9HPG1</accession>
<dbReference type="EMBL" id="JARBHB010000004">
    <property type="protein sequence ID" value="KAJ8886212.1"/>
    <property type="molecule type" value="Genomic_DNA"/>
</dbReference>
<evidence type="ECO:0000313" key="1">
    <source>
        <dbReference type="EMBL" id="KAJ8886212.1"/>
    </source>
</evidence>
<evidence type="ECO:0000313" key="2">
    <source>
        <dbReference type="Proteomes" id="UP001159363"/>
    </source>
</evidence>
<sequence length="92" mass="9954">MQPLGKSSASPYVRKPHSIRLVEIPPSSGAQRGIKLSMETADGLPISPESYGCRGLRISDFNTRQVCHEVRNSDEALLNHAAGWLLLISAAV</sequence>
<gene>
    <name evidence="1" type="ORF">PR048_012421</name>
</gene>
<dbReference type="InterPro" id="IPR036034">
    <property type="entry name" value="PDZ_sf"/>
</dbReference>
<proteinExistence type="predicted"/>
<comment type="caution">
    <text evidence="1">The sequence shown here is derived from an EMBL/GenBank/DDBJ whole genome shotgun (WGS) entry which is preliminary data.</text>
</comment>
<organism evidence="1 2">
    <name type="scientific">Dryococelus australis</name>
    <dbReference type="NCBI Taxonomy" id="614101"/>
    <lineage>
        <taxon>Eukaryota</taxon>
        <taxon>Metazoa</taxon>
        <taxon>Ecdysozoa</taxon>
        <taxon>Arthropoda</taxon>
        <taxon>Hexapoda</taxon>
        <taxon>Insecta</taxon>
        <taxon>Pterygota</taxon>
        <taxon>Neoptera</taxon>
        <taxon>Polyneoptera</taxon>
        <taxon>Phasmatodea</taxon>
        <taxon>Verophasmatodea</taxon>
        <taxon>Anareolatae</taxon>
        <taxon>Phasmatidae</taxon>
        <taxon>Eurycanthinae</taxon>
        <taxon>Dryococelus</taxon>
    </lineage>
</organism>
<dbReference type="Proteomes" id="UP001159363">
    <property type="component" value="Chromosome X"/>
</dbReference>
<dbReference type="Gene3D" id="2.30.42.10">
    <property type="match status" value="1"/>
</dbReference>
<protein>
    <submittedName>
        <fullName evidence="1">Uncharacterized protein</fullName>
    </submittedName>
</protein>
<name>A0ABQ9HPG1_9NEOP</name>